<evidence type="ECO:0000256" key="5">
    <source>
        <dbReference type="ARBA" id="ARBA00022840"/>
    </source>
</evidence>
<feature type="compositionally biased region" description="Basic and acidic residues" evidence="9">
    <location>
        <begin position="1"/>
        <end position="15"/>
    </location>
</feature>
<dbReference type="FunFam" id="3.40.50.300:FF:000008">
    <property type="entry name" value="ATP-dependent RNA helicase RhlB"/>
    <property type="match status" value="1"/>
</dbReference>
<feature type="compositionally biased region" description="Polar residues" evidence="9">
    <location>
        <begin position="580"/>
        <end position="593"/>
    </location>
</feature>
<organism evidence="13">
    <name type="scientific">Arion vulgaris</name>
    <dbReference type="NCBI Taxonomy" id="1028688"/>
    <lineage>
        <taxon>Eukaryota</taxon>
        <taxon>Metazoa</taxon>
        <taxon>Spiralia</taxon>
        <taxon>Lophotrochozoa</taxon>
        <taxon>Mollusca</taxon>
        <taxon>Gastropoda</taxon>
        <taxon>Heterobranchia</taxon>
        <taxon>Euthyneura</taxon>
        <taxon>Panpulmonata</taxon>
        <taxon>Eupulmonata</taxon>
        <taxon>Stylommatophora</taxon>
        <taxon>Helicina</taxon>
        <taxon>Arionoidea</taxon>
        <taxon>Arionidae</taxon>
        <taxon>Arion</taxon>
    </lineage>
</organism>
<dbReference type="EC" id="3.6.4.13" evidence="1"/>
<evidence type="ECO:0000313" key="13">
    <source>
        <dbReference type="EMBL" id="CEK84027.1"/>
    </source>
</evidence>
<dbReference type="GO" id="GO:0005524">
    <property type="term" value="F:ATP binding"/>
    <property type="evidence" value="ECO:0007669"/>
    <property type="project" value="UniProtKB-KW"/>
</dbReference>
<dbReference type="SMART" id="SM00490">
    <property type="entry name" value="HELICc"/>
    <property type="match status" value="1"/>
</dbReference>
<feature type="domain" description="Helicase ATP-binding" evidence="10">
    <location>
        <begin position="141"/>
        <end position="316"/>
    </location>
</feature>
<reference evidence="13" key="1">
    <citation type="submission" date="2014-12" db="EMBL/GenBank/DDBJ databases">
        <title>Insight into the proteome of Arion vulgaris.</title>
        <authorList>
            <person name="Aradska J."/>
            <person name="Bulat T."/>
            <person name="Smidak R."/>
            <person name="Sarate P."/>
            <person name="Gangsoo J."/>
            <person name="Sialana F."/>
            <person name="Bilban M."/>
            <person name="Lubec G."/>
        </authorList>
    </citation>
    <scope>NUCLEOTIDE SEQUENCE</scope>
    <source>
        <tissue evidence="13">Skin</tissue>
    </source>
</reference>
<feature type="region of interest" description="Disordered" evidence="9">
    <location>
        <begin position="1"/>
        <end position="57"/>
    </location>
</feature>
<evidence type="ECO:0000256" key="9">
    <source>
        <dbReference type="SAM" id="MobiDB-lite"/>
    </source>
</evidence>
<dbReference type="Gene3D" id="3.40.50.300">
    <property type="entry name" value="P-loop containing nucleotide triphosphate hydrolases"/>
    <property type="match status" value="2"/>
</dbReference>
<dbReference type="GO" id="GO:0003724">
    <property type="term" value="F:RNA helicase activity"/>
    <property type="evidence" value="ECO:0007669"/>
    <property type="project" value="UniProtKB-EC"/>
</dbReference>
<dbReference type="InterPro" id="IPR000629">
    <property type="entry name" value="RNA-helicase_DEAD-box_CS"/>
</dbReference>
<evidence type="ECO:0000256" key="3">
    <source>
        <dbReference type="ARBA" id="ARBA00022801"/>
    </source>
</evidence>
<dbReference type="PROSITE" id="PS51195">
    <property type="entry name" value="Q_MOTIF"/>
    <property type="match status" value="1"/>
</dbReference>
<evidence type="ECO:0000256" key="4">
    <source>
        <dbReference type="ARBA" id="ARBA00022806"/>
    </source>
</evidence>
<dbReference type="SMART" id="SM00487">
    <property type="entry name" value="DEXDc"/>
    <property type="match status" value="1"/>
</dbReference>
<dbReference type="EMBL" id="HACG01037162">
    <property type="protein sequence ID" value="CEK84027.1"/>
    <property type="molecule type" value="Transcribed_RNA"/>
</dbReference>
<dbReference type="InterPro" id="IPR014001">
    <property type="entry name" value="Helicase_ATP-bd"/>
</dbReference>
<feature type="compositionally biased region" description="Gly residues" evidence="9">
    <location>
        <begin position="33"/>
        <end position="44"/>
    </location>
</feature>
<dbReference type="PROSITE" id="PS51194">
    <property type="entry name" value="HELICASE_CTER"/>
    <property type="match status" value="1"/>
</dbReference>
<evidence type="ECO:0000256" key="6">
    <source>
        <dbReference type="ARBA" id="ARBA00047984"/>
    </source>
</evidence>
<sequence length="624" mass="68624">MSHKGRFDSRDRRGGGDAGSRYGGARDRDSFRGRGGGRGGGAGGRKPLKGSQPGEKLRKIKWDLSTLQKFEKNFYKEHPSVTYRSPEDVRLFHREKQITIAGEDVPNPIFTFEEGSFPDYVMNQIRRNSWQAPTAIQSQSWPIALSGRNLVGIAQTGSGKTLGFILPAIVHVNHQPYLEHGDGPIVLVLVPTRELAQQVLEVSNEFGKSSQLRSACVYGGAPKGPQLRDLERGAEICIATPGRLIDFLESGKTNLRRTTYLVLDEADRMLDMGFEPQIRKILEQIRPDRQTLMWSATWPKEVRRLAEEFLNDYIQVNIGALQLTANHNILQIIDVCMEHEKEEKLVRLLNEIMQEKENKTLIFVDTKRKADDITKRMKRDGWPVLVIHGDKSQQERDWALNDFRNGRSPILIATDVASRGLDVEDIKFVINFDFPNCSEDYVHRIGRTGRSTNTGTAYTFFTPKNGKQASDLINVLREAKQVISPKLLQLEESSKGMSGGRGRWRGQDGGRGGRGGGAGSRFGGGGGGHFSSGGVGGGSRFSGSNNFSGGGFKSQSNYNSGSFKPQNNFNNMGGGMSDYGSAQNKPYQSQNGTVGAYKGWSQGGVTAASLASVQPPPGPPPGKF</sequence>
<keyword evidence="3 8" id="KW-0378">Hydrolase</keyword>
<dbReference type="Pfam" id="PF00270">
    <property type="entry name" value="DEAD"/>
    <property type="match status" value="1"/>
</dbReference>
<dbReference type="InterPro" id="IPR011545">
    <property type="entry name" value="DEAD/DEAH_box_helicase_dom"/>
</dbReference>
<dbReference type="PROSITE" id="PS00039">
    <property type="entry name" value="DEAD_ATP_HELICASE"/>
    <property type="match status" value="1"/>
</dbReference>
<feature type="compositionally biased region" description="Polar residues" evidence="9">
    <location>
        <begin position="557"/>
        <end position="571"/>
    </location>
</feature>
<evidence type="ECO:0000256" key="2">
    <source>
        <dbReference type="ARBA" id="ARBA00022741"/>
    </source>
</evidence>
<dbReference type="PROSITE" id="PS51192">
    <property type="entry name" value="HELICASE_ATP_BIND_1"/>
    <property type="match status" value="1"/>
</dbReference>
<evidence type="ECO:0000259" key="10">
    <source>
        <dbReference type="PROSITE" id="PS51192"/>
    </source>
</evidence>
<evidence type="ECO:0000256" key="1">
    <source>
        <dbReference type="ARBA" id="ARBA00012552"/>
    </source>
</evidence>
<dbReference type="InterPro" id="IPR001650">
    <property type="entry name" value="Helicase_C-like"/>
</dbReference>
<keyword evidence="5 8" id="KW-0067">ATP-binding</keyword>
<protein>
    <recommendedName>
        <fullName evidence="1">RNA helicase</fullName>
        <ecNumber evidence="1">3.6.4.13</ecNumber>
    </recommendedName>
</protein>
<gene>
    <name evidence="13" type="primary">ORF140292</name>
</gene>
<feature type="short sequence motif" description="Q motif" evidence="7">
    <location>
        <begin position="110"/>
        <end position="138"/>
    </location>
</feature>
<dbReference type="AlphaFoldDB" id="A0A0B7ATU8"/>
<accession>A0A0B7ATU8</accession>
<keyword evidence="2 8" id="KW-0547">Nucleotide-binding</keyword>
<dbReference type="InterPro" id="IPR027417">
    <property type="entry name" value="P-loop_NTPase"/>
</dbReference>
<dbReference type="PANTHER" id="PTHR47958">
    <property type="entry name" value="ATP-DEPENDENT RNA HELICASE DBP3"/>
    <property type="match status" value="1"/>
</dbReference>
<dbReference type="GO" id="GO:0016787">
    <property type="term" value="F:hydrolase activity"/>
    <property type="evidence" value="ECO:0007669"/>
    <property type="project" value="UniProtKB-KW"/>
</dbReference>
<comment type="catalytic activity">
    <reaction evidence="6">
        <text>ATP + H2O = ADP + phosphate + H(+)</text>
        <dbReference type="Rhea" id="RHEA:13065"/>
        <dbReference type="ChEBI" id="CHEBI:15377"/>
        <dbReference type="ChEBI" id="CHEBI:15378"/>
        <dbReference type="ChEBI" id="CHEBI:30616"/>
        <dbReference type="ChEBI" id="CHEBI:43474"/>
        <dbReference type="ChEBI" id="CHEBI:456216"/>
        <dbReference type="EC" id="3.6.4.13"/>
    </reaction>
</comment>
<feature type="domain" description="Helicase C-terminal" evidence="11">
    <location>
        <begin position="344"/>
        <end position="498"/>
    </location>
</feature>
<dbReference type="InterPro" id="IPR014014">
    <property type="entry name" value="RNA_helicase_DEAD_Q_motif"/>
</dbReference>
<dbReference type="SUPFAM" id="SSF52540">
    <property type="entry name" value="P-loop containing nucleoside triphosphate hydrolases"/>
    <property type="match status" value="1"/>
</dbReference>
<dbReference type="Pfam" id="PF00271">
    <property type="entry name" value="Helicase_C"/>
    <property type="match status" value="1"/>
</dbReference>
<dbReference type="GO" id="GO:0003676">
    <property type="term" value="F:nucleic acid binding"/>
    <property type="evidence" value="ECO:0007669"/>
    <property type="project" value="InterPro"/>
</dbReference>
<feature type="region of interest" description="Disordered" evidence="9">
    <location>
        <begin position="557"/>
        <end position="600"/>
    </location>
</feature>
<keyword evidence="4 8" id="KW-0347">Helicase</keyword>
<evidence type="ECO:0000256" key="7">
    <source>
        <dbReference type="PROSITE-ProRule" id="PRU00552"/>
    </source>
</evidence>
<evidence type="ECO:0000259" key="11">
    <source>
        <dbReference type="PROSITE" id="PS51194"/>
    </source>
</evidence>
<feature type="region of interest" description="Disordered" evidence="9">
    <location>
        <begin position="490"/>
        <end position="537"/>
    </location>
</feature>
<comment type="similarity">
    <text evidence="8">Belongs to the DEAD box helicase family.</text>
</comment>
<evidence type="ECO:0000259" key="12">
    <source>
        <dbReference type="PROSITE" id="PS51195"/>
    </source>
</evidence>
<evidence type="ECO:0000256" key="8">
    <source>
        <dbReference type="RuleBase" id="RU000492"/>
    </source>
</evidence>
<feature type="compositionally biased region" description="Gly residues" evidence="9">
    <location>
        <begin position="497"/>
        <end position="537"/>
    </location>
</feature>
<proteinExistence type="inferred from homology"/>
<name>A0A0B7ATU8_9EUPU</name>
<dbReference type="FunFam" id="3.40.50.300:FF:000079">
    <property type="entry name" value="probable ATP-dependent RNA helicase DDX17"/>
    <property type="match status" value="1"/>
</dbReference>
<dbReference type="CDD" id="cd18787">
    <property type="entry name" value="SF2_C_DEAD"/>
    <property type="match status" value="1"/>
</dbReference>
<feature type="domain" description="DEAD-box RNA helicase Q" evidence="12">
    <location>
        <begin position="110"/>
        <end position="138"/>
    </location>
</feature>